<evidence type="ECO:0008006" key="3">
    <source>
        <dbReference type="Google" id="ProtNLM"/>
    </source>
</evidence>
<accession>A0ABY4MUY8</accession>
<name>A0ABY4MUY8_9MICO</name>
<feature type="signal peptide" evidence="1">
    <location>
        <begin position="1"/>
        <end position="16"/>
    </location>
</feature>
<evidence type="ECO:0000256" key="1">
    <source>
        <dbReference type="SAM" id="SignalP"/>
    </source>
</evidence>
<dbReference type="PROSITE" id="PS51257">
    <property type="entry name" value="PROKAR_LIPOPROTEIN"/>
    <property type="match status" value="1"/>
</dbReference>
<keyword evidence="1" id="KW-0732">Signal</keyword>
<proteinExistence type="predicted"/>
<sequence length="121" mass="13263">MRKLVVLALFASLALAGCSTGQPDAAERLGARHAASLLTPEERIAATEACMMLWVEPAQPMFYDYEGGAEGRFGELYDVEEVRVYPDPGHTYVYFPQNPDVGDPVGTYQCTWDGEVATVGW</sequence>
<reference evidence="2" key="1">
    <citation type="submission" date="2022-05" db="EMBL/GenBank/DDBJ databases">
        <title>Complete genome sequence of toluene-degrading Gulosibacter sediminis strain ACHW.36C.</title>
        <authorList>
            <person name="Wai A.C."/>
            <person name="Lai G.K."/>
            <person name="Griffin S.D."/>
            <person name="Leung F.C."/>
        </authorList>
    </citation>
    <scope>NUCLEOTIDE SEQUENCE [LARGE SCALE GENOMIC DNA]</scope>
    <source>
        <strain evidence="2">ACHW.36C</strain>
    </source>
</reference>
<organism evidence="2">
    <name type="scientific">Gulosibacter sediminis</name>
    <dbReference type="NCBI Taxonomy" id="1729695"/>
    <lineage>
        <taxon>Bacteria</taxon>
        <taxon>Bacillati</taxon>
        <taxon>Actinomycetota</taxon>
        <taxon>Actinomycetes</taxon>
        <taxon>Micrococcales</taxon>
        <taxon>Microbacteriaceae</taxon>
        <taxon>Gulosibacter</taxon>
    </lineage>
</organism>
<evidence type="ECO:0000313" key="2">
    <source>
        <dbReference type="EMBL" id="UQN14241.1"/>
    </source>
</evidence>
<feature type="chain" id="PRO_5045621776" description="Lipoprotein" evidence="1">
    <location>
        <begin position="17"/>
        <end position="121"/>
    </location>
</feature>
<dbReference type="EMBL" id="CP097160">
    <property type="protein sequence ID" value="UQN14241.1"/>
    <property type="molecule type" value="Genomic_DNA"/>
</dbReference>
<gene>
    <name evidence="2" type="ORF">M3M28_09290</name>
</gene>
<protein>
    <recommendedName>
        <fullName evidence="3">Lipoprotein</fullName>
    </recommendedName>
</protein>